<evidence type="ECO:0000313" key="3">
    <source>
        <dbReference type="EMBL" id="WQB71989.1"/>
    </source>
</evidence>
<evidence type="ECO:0000256" key="1">
    <source>
        <dbReference type="ARBA" id="ARBA00022763"/>
    </source>
</evidence>
<reference evidence="3 4" key="1">
    <citation type="submission" date="2023-06" db="EMBL/GenBank/DDBJ databases">
        <title>Rock-solubilizing bacteria, Microbacterium invictum, promotes re-establishment of vegetation in rocky wasteland by accelerating rock bio-weathering and reshaping soil bacterial community.</title>
        <authorList>
            <person name="Liu C."/>
        </authorList>
    </citation>
    <scope>NUCLEOTIDE SEQUENCE [LARGE SCALE GENOMIC DNA]</scope>
    <source>
        <strain evidence="3 4">X-18</strain>
    </source>
</reference>
<dbReference type="PANTHER" id="PTHR43003">
    <property type="entry name" value="DNA-3-METHYLADENINE GLYCOSYLASE"/>
    <property type="match status" value="1"/>
</dbReference>
<dbReference type="SUPFAM" id="SSF48150">
    <property type="entry name" value="DNA-glycosylase"/>
    <property type="match status" value="1"/>
</dbReference>
<proteinExistence type="predicted"/>
<evidence type="ECO:0000313" key="4">
    <source>
        <dbReference type="Proteomes" id="UP001324533"/>
    </source>
</evidence>
<keyword evidence="1" id="KW-0227">DNA damage</keyword>
<name>A0ABZ0VFT6_9MICO</name>
<evidence type="ECO:0000256" key="2">
    <source>
        <dbReference type="ARBA" id="ARBA00023204"/>
    </source>
</evidence>
<accession>A0ABZ0VFT6</accession>
<keyword evidence="2" id="KW-0234">DNA repair</keyword>
<dbReference type="InterPro" id="IPR051912">
    <property type="entry name" value="Alkylbase_DNA_Glycosylase/TA"/>
</dbReference>
<gene>
    <name evidence="3" type="ORF">T9R20_04455</name>
</gene>
<dbReference type="Gene3D" id="1.10.340.30">
    <property type="entry name" value="Hypothetical protein, domain 2"/>
    <property type="match status" value="1"/>
</dbReference>
<dbReference type="Proteomes" id="UP001324533">
    <property type="component" value="Chromosome"/>
</dbReference>
<dbReference type="InterPro" id="IPR011257">
    <property type="entry name" value="DNA_glycosylase"/>
</dbReference>
<sequence length="302" mass="33036">METEYRPRHPLDLRRVLLFQRRGAGDPTHLDAGHVLWRACRTPEGVATVALRQAAGGAVRGAAWGPGADWAISQLPALCGRDDDLEGFDASLHPLVAETHRRNPGLRLGRTDLVFDALAGAIIEQKVTGKQAFAAWRRIVRGFGERAPGPTPVPMHAPPSVDGWRHVPSWAWHRAGLEPPQARTLVAAAQRGTRIERATHAAPTGDERDRVLTSLPGVGVWTAAETRIRAFGDPDAVSVGDYHVAHEVGFALTGARTDDDGMLELLAPWTGHRQRVIRLIGLSGVHEQRRGPRVHPEDHRDR</sequence>
<dbReference type="EMBL" id="CP139779">
    <property type="protein sequence ID" value="WQB71989.1"/>
    <property type="molecule type" value="Genomic_DNA"/>
</dbReference>
<organism evidence="3 4">
    <name type="scientific">Microbacterium invictum</name>
    <dbReference type="NCBI Taxonomy" id="515415"/>
    <lineage>
        <taxon>Bacteria</taxon>
        <taxon>Bacillati</taxon>
        <taxon>Actinomycetota</taxon>
        <taxon>Actinomycetes</taxon>
        <taxon>Micrococcales</taxon>
        <taxon>Microbacteriaceae</taxon>
        <taxon>Microbacterium</taxon>
    </lineage>
</organism>
<keyword evidence="4" id="KW-1185">Reference proteome</keyword>
<protein>
    <submittedName>
        <fullName evidence="3">DNA-3-methyladenine glycosylase 2 family protein</fullName>
    </submittedName>
</protein>
<dbReference type="PANTHER" id="PTHR43003:SF6">
    <property type="entry name" value="DNA GLYCOSYLASE"/>
    <property type="match status" value="1"/>
</dbReference>